<dbReference type="FunFam" id="1.10.630.10:FF:000012">
    <property type="entry name" value="Cytochrome P450 family protein"/>
    <property type="match status" value="1"/>
</dbReference>
<keyword evidence="3" id="KW-0812">Transmembrane</keyword>
<evidence type="ECO:0000313" key="14">
    <source>
        <dbReference type="Proteomes" id="UP000298652"/>
    </source>
</evidence>
<dbReference type="PANTHER" id="PTHR24298:SF366">
    <property type="entry name" value="OS06G0328900 PROTEIN"/>
    <property type="match status" value="1"/>
</dbReference>
<dbReference type="InterPro" id="IPR036396">
    <property type="entry name" value="Cyt_P450_sf"/>
</dbReference>
<evidence type="ECO:0000313" key="13">
    <source>
        <dbReference type="EMBL" id="TKW08957.1"/>
    </source>
</evidence>
<evidence type="ECO:0000256" key="8">
    <source>
        <dbReference type="ARBA" id="ARBA00023033"/>
    </source>
</evidence>
<dbReference type="PRINTS" id="PR00385">
    <property type="entry name" value="P450"/>
</dbReference>
<evidence type="ECO:0000256" key="1">
    <source>
        <dbReference type="ARBA" id="ARBA00004167"/>
    </source>
</evidence>
<comment type="similarity">
    <text evidence="11">Belongs to the cytochrome P450 family.</text>
</comment>
<dbReference type="PANTHER" id="PTHR24298">
    <property type="entry name" value="FLAVONOID 3'-MONOOXYGENASE-RELATED"/>
    <property type="match status" value="1"/>
</dbReference>
<evidence type="ECO:0000256" key="10">
    <source>
        <dbReference type="PIRSR" id="PIRSR602401-1"/>
    </source>
</evidence>
<dbReference type="InterPro" id="IPR017972">
    <property type="entry name" value="Cyt_P450_CS"/>
</dbReference>
<keyword evidence="2 10" id="KW-0349">Heme</keyword>
<proteinExistence type="inferred from homology"/>
<feature type="signal peptide" evidence="12">
    <location>
        <begin position="1"/>
        <end position="26"/>
    </location>
</feature>
<organism evidence="13 14">
    <name type="scientific">Setaria viridis</name>
    <name type="common">Green bristlegrass</name>
    <name type="synonym">Setaria italica subsp. viridis</name>
    <dbReference type="NCBI Taxonomy" id="4556"/>
    <lineage>
        <taxon>Eukaryota</taxon>
        <taxon>Viridiplantae</taxon>
        <taxon>Streptophyta</taxon>
        <taxon>Embryophyta</taxon>
        <taxon>Tracheophyta</taxon>
        <taxon>Spermatophyta</taxon>
        <taxon>Magnoliopsida</taxon>
        <taxon>Liliopsida</taxon>
        <taxon>Poales</taxon>
        <taxon>Poaceae</taxon>
        <taxon>PACMAD clade</taxon>
        <taxon>Panicoideae</taxon>
        <taxon>Panicodae</taxon>
        <taxon>Paniceae</taxon>
        <taxon>Cenchrinae</taxon>
        <taxon>Setaria</taxon>
    </lineage>
</organism>
<dbReference type="Proteomes" id="UP000298652">
    <property type="component" value="Chromosome 6"/>
</dbReference>
<dbReference type="Pfam" id="PF00067">
    <property type="entry name" value="p450"/>
    <property type="match status" value="1"/>
</dbReference>
<keyword evidence="9" id="KW-0472">Membrane</keyword>
<evidence type="ECO:0000256" key="7">
    <source>
        <dbReference type="ARBA" id="ARBA00023004"/>
    </source>
</evidence>
<keyword evidence="4 10" id="KW-0479">Metal-binding</keyword>
<sequence length="528" mass="57721">MEDWLFYSLTTLLCLLCSLLLRAGRARSLGGSKAHAAADSLPPLPPGPAPLPVLGPLLFLARRDFDVEPALRRIARDHGPVFTFAPLGRSRPTIFVAGRAAAHRALVQRGAAFASRPPTTGAGVVLTSGGRNVSSAPYGAMWRALRRNLASGVLNPARLRGAFSPARRWVIDVLVSRVRSDGRGGESPVPVMEPFQYAMFCLLVYMCFGGDRVVDDDDARVRDIEATQRELLANFLSFQVFSFLPSVTKLVFRRRWEKLVSLRRRQEELFLPLIEARRDAGADGDCYVDSLLKLTIPEDGGRALTNGEIVSLCSEFLSAGTDTTATALQWVLANLVKNPEMQGRLRDEVAGVVGAAAGEVREEDLQAMPYLKAVVLEALRRHPPGHFLLPHAVHEDTTLDGYRVPAGAPVNFAVGDIGLDGEVWDAPSEFRPERFLPGGEGEDVDLTGSKEIKMMPFGAGRRVCPGMALALMHLEYFVANLVREFEWREADGEEVDLAEKLEFTVVMKRPLKARAVPLRSPPPTVAAA</sequence>
<reference evidence="13" key="1">
    <citation type="submission" date="2019-03" db="EMBL/GenBank/DDBJ databases">
        <title>WGS assembly of Setaria viridis.</title>
        <authorList>
            <person name="Huang P."/>
            <person name="Jenkins J."/>
            <person name="Grimwood J."/>
            <person name="Barry K."/>
            <person name="Healey A."/>
            <person name="Mamidi S."/>
            <person name="Sreedasyam A."/>
            <person name="Shu S."/>
            <person name="Feldman M."/>
            <person name="Wu J."/>
            <person name="Yu Y."/>
            <person name="Chen C."/>
            <person name="Johnson J."/>
            <person name="Rokhsar D."/>
            <person name="Baxter I."/>
            <person name="Schmutz J."/>
            <person name="Brutnell T."/>
            <person name="Kellogg E."/>
        </authorList>
    </citation>
    <scope>NUCLEOTIDE SEQUENCE [LARGE SCALE GENOMIC DNA]</scope>
</reference>
<evidence type="ECO:0000256" key="6">
    <source>
        <dbReference type="ARBA" id="ARBA00023002"/>
    </source>
</evidence>
<protein>
    <recommendedName>
        <fullName evidence="15">Cytochrome P450</fullName>
    </recommendedName>
</protein>
<feature type="chain" id="PRO_5020238743" description="Cytochrome P450" evidence="12">
    <location>
        <begin position="27"/>
        <end position="528"/>
    </location>
</feature>
<dbReference type="PRINTS" id="PR00463">
    <property type="entry name" value="EP450I"/>
</dbReference>
<dbReference type="InterPro" id="IPR001128">
    <property type="entry name" value="Cyt_P450"/>
</dbReference>
<dbReference type="GO" id="GO:0020037">
    <property type="term" value="F:heme binding"/>
    <property type="evidence" value="ECO:0007669"/>
    <property type="project" value="InterPro"/>
</dbReference>
<dbReference type="Gene3D" id="1.10.630.10">
    <property type="entry name" value="Cytochrome P450"/>
    <property type="match status" value="1"/>
</dbReference>
<evidence type="ECO:0000256" key="11">
    <source>
        <dbReference type="RuleBase" id="RU000461"/>
    </source>
</evidence>
<evidence type="ECO:0000256" key="5">
    <source>
        <dbReference type="ARBA" id="ARBA00022989"/>
    </source>
</evidence>
<dbReference type="InterPro" id="IPR002401">
    <property type="entry name" value="Cyt_P450_E_grp-I"/>
</dbReference>
<dbReference type="GO" id="GO:0016709">
    <property type="term" value="F:oxidoreductase activity, acting on paired donors, with incorporation or reduction of molecular oxygen, NAD(P)H as one donor, and incorporation of one atom of oxygen"/>
    <property type="evidence" value="ECO:0007669"/>
    <property type="project" value="TreeGrafter"/>
</dbReference>
<keyword evidence="6 11" id="KW-0560">Oxidoreductase</keyword>
<dbReference type="GO" id="GO:0005506">
    <property type="term" value="F:iron ion binding"/>
    <property type="evidence" value="ECO:0007669"/>
    <property type="project" value="InterPro"/>
</dbReference>
<dbReference type="CDD" id="cd11075">
    <property type="entry name" value="CYP77_89"/>
    <property type="match status" value="1"/>
</dbReference>
<dbReference type="PROSITE" id="PS00086">
    <property type="entry name" value="CYTOCHROME_P450"/>
    <property type="match status" value="1"/>
</dbReference>
<comment type="cofactor">
    <cofactor evidence="10">
        <name>heme</name>
        <dbReference type="ChEBI" id="CHEBI:30413"/>
    </cofactor>
</comment>
<dbReference type="OMA" id="GMDEEVW"/>
<dbReference type="GO" id="GO:0016020">
    <property type="term" value="C:membrane"/>
    <property type="evidence" value="ECO:0007669"/>
    <property type="project" value="UniProtKB-SubCell"/>
</dbReference>
<keyword evidence="7 10" id="KW-0408">Iron</keyword>
<keyword evidence="5" id="KW-1133">Transmembrane helix</keyword>
<keyword evidence="8 11" id="KW-0503">Monooxygenase</keyword>
<dbReference type="SUPFAM" id="SSF48264">
    <property type="entry name" value="Cytochrome P450"/>
    <property type="match status" value="1"/>
</dbReference>
<name>A0A4U6UEW2_SETVI</name>
<evidence type="ECO:0000256" key="12">
    <source>
        <dbReference type="SAM" id="SignalP"/>
    </source>
</evidence>
<comment type="subcellular location">
    <subcellularLocation>
        <location evidence="1">Membrane</location>
        <topology evidence="1">Single-pass membrane protein</topology>
    </subcellularLocation>
</comment>
<evidence type="ECO:0000256" key="4">
    <source>
        <dbReference type="ARBA" id="ARBA00022723"/>
    </source>
</evidence>
<dbReference type="Gramene" id="TKW08957">
    <property type="protein sequence ID" value="TKW08957"/>
    <property type="gene ID" value="SEVIR_6G059200v2"/>
</dbReference>
<gene>
    <name evidence="13" type="ORF">SEVIR_6G059200v2</name>
</gene>
<evidence type="ECO:0000256" key="3">
    <source>
        <dbReference type="ARBA" id="ARBA00022692"/>
    </source>
</evidence>
<keyword evidence="14" id="KW-1185">Reference proteome</keyword>
<dbReference type="AlphaFoldDB" id="A0A4U6UEW2"/>
<keyword evidence="12" id="KW-0732">Signal</keyword>
<evidence type="ECO:0000256" key="2">
    <source>
        <dbReference type="ARBA" id="ARBA00022617"/>
    </source>
</evidence>
<evidence type="ECO:0008006" key="15">
    <source>
        <dbReference type="Google" id="ProtNLM"/>
    </source>
</evidence>
<dbReference type="EMBL" id="CM016557">
    <property type="protein sequence ID" value="TKW08957.1"/>
    <property type="molecule type" value="Genomic_DNA"/>
</dbReference>
<dbReference type="InterPro" id="IPR051103">
    <property type="entry name" value="Plant_metabolite_P450s"/>
</dbReference>
<accession>A0A4U6UEW2</accession>
<evidence type="ECO:0000256" key="9">
    <source>
        <dbReference type="ARBA" id="ARBA00023136"/>
    </source>
</evidence>
<feature type="binding site" description="axial binding residue" evidence="10">
    <location>
        <position position="464"/>
    </location>
    <ligand>
        <name>heme</name>
        <dbReference type="ChEBI" id="CHEBI:30413"/>
    </ligand>
    <ligandPart>
        <name>Fe</name>
        <dbReference type="ChEBI" id="CHEBI:18248"/>
    </ligandPart>
</feature>